<evidence type="ECO:0000256" key="3">
    <source>
        <dbReference type="ARBA" id="ARBA00022917"/>
    </source>
</evidence>
<comment type="similarity">
    <text evidence="1 4">Belongs to the IF-3 family.</text>
</comment>
<evidence type="ECO:0000256" key="5">
    <source>
        <dbReference type="NCBIfam" id="TIGR00168"/>
    </source>
</evidence>
<dbReference type="InterPro" id="IPR019814">
    <property type="entry name" value="Translation_initiation_fac_3_N"/>
</dbReference>
<dbReference type="InterPro" id="IPR019815">
    <property type="entry name" value="Translation_initiation_fac_3_C"/>
</dbReference>
<dbReference type="PANTHER" id="PTHR10938:SF0">
    <property type="entry name" value="TRANSLATION INITIATION FACTOR IF-3, MITOCHONDRIAL"/>
    <property type="match status" value="1"/>
</dbReference>
<comment type="function">
    <text evidence="4">IF-3 binds to the 30S ribosomal subunit and shifts the equilibrium between 70S ribosomes and their 50S and 30S subunits in favor of the free subunits, thus enhancing the availability of 30S subunits on which protein synthesis initiation begins.</text>
</comment>
<evidence type="ECO:0000313" key="8">
    <source>
        <dbReference type="EMBL" id="BBI01115.1"/>
    </source>
</evidence>
<gene>
    <name evidence="4 8" type="primary">infC</name>
    <name evidence="8" type="ORF">BUCNMO_100</name>
</gene>
<evidence type="ECO:0000259" key="6">
    <source>
        <dbReference type="Pfam" id="PF00707"/>
    </source>
</evidence>
<evidence type="ECO:0000256" key="1">
    <source>
        <dbReference type="ARBA" id="ARBA00005439"/>
    </source>
</evidence>
<keyword evidence="4" id="KW-0963">Cytoplasm</keyword>
<dbReference type="GO" id="GO:0043022">
    <property type="term" value="F:ribosome binding"/>
    <property type="evidence" value="ECO:0007669"/>
    <property type="project" value="UniProtKB-ARBA"/>
</dbReference>
<keyword evidence="9" id="KW-1185">Reference proteome</keyword>
<evidence type="ECO:0000256" key="2">
    <source>
        <dbReference type="ARBA" id="ARBA00022540"/>
    </source>
</evidence>
<dbReference type="EMBL" id="AP019379">
    <property type="protein sequence ID" value="BBI01115.1"/>
    <property type="molecule type" value="Genomic_DNA"/>
</dbReference>
<dbReference type="GO" id="GO:0032790">
    <property type="term" value="P:ribosome disassembly"/>
    <property type="evidence" value="ECO:0007669"/>
    <property type="project" value="TreeGrafter"/>
</dbReference>
<feature type="domain" description="Translation initiation factor 3 C-terminal" evidence="6">
    <location>
        <begin position="85"/>
        <end position="171"/>
    </location>
</feature>
<dbReference type="Gene3D" id="3.30.110.10">
    <property type="entry name" value="Translation initiation factor 3 (IF-3), C-terminal domain"/>
    <property type="match status" value="1"/>
</dbReference>
<dbReference type="Gene3D" id="3.10.20.80">
    <property type="entry name" value="Translation initiation factor 3 (IF-3), N-terminal domain"/>
    <property type="match status" value="1"/>
</dbReference>
<comment type="subcellular location">
    <subcellularLocation>
        <location evidence="4">Cytoplasm</location>
    </subcellularLocation>
</comment>
<dbReference type="NCBIfam" id="TIGR00168">
    <property type="entry name" value="infC"/>
    <property type="match status" value="1"/>
</dbReference>
<dbReference type="Pfam" id="PF00707">
    <property type="entry name" value="IF3_C"/>
    <property type="match status" value="1"/>
</dbReference>
<dbReference type="FunFam" id="3.30.110.10:FF:000001">
    <property type="entry name" value="Translation initiation factor IF-3"/>
    <property type="match status" value="1"/>
</dbReference>
<reference evidence="8 9" key="1">
    <citation type="journal article" date="2019" name="Proc. Natl. Acad. Sci. U.S.A.">
        <title>Exaggeration and cooption of innate immunity for social defense.</title>
        <authorList>
            <person name="Kutsukake M."/>
            <person name="Moriyama M."/>
            <person name="Shigenobu S."/>
            <person name="Meng X.-Y."/>
            <person name="Nikoh N."/>
            <person name="Noda C."/>
            <person name="Kobayashi S."/>
            <person name="Fukatsu T."/>
        </authorList>
    </citation>
    <scope>NUCLEOTIDE SEQUENCE [LARGE SCALE GENOMIC DNA]</scope>
    <source>
        <strain evidence="8 9">Nmo</strain>
    </source>
</reference>
<protein>
    <recommendedName>
        <fullName evidence="4 5">Translation initiation factor IF-3</fullName>
    </recommendedName>
</protein>
<organism evidence="8 9">
    <name type="scientific">Buchnera aphidicola</name>
    <name type="common">Nipponaphis monzeni</name>
    <dbReference type="NCBI Taxonomy" id="2495405"/>
    <lineage>
        <taxon>Bacteria</taxon>
        <taxon>Pseudomonadati</taxon>
        <taxon>Pseudomonadota</taxon>
        <taxon>Gammaproteobacteria</taxon>
        <taxon>Enterobacterales</taxon>
        <taxon>Erwiniaceae</taxon>
        <taxon>Buchnera</taxon>
    </lineage>
</organism>
<accession>A0A455T9Y1</accession>
<proteinExistence type="inferred from homology"/>
<dbReference type="AlphaFoldDB" id="A0A455T9Y1"/>
<sequence length="177" mass="20514">MKFTRPNRINGEIRATEVRLTGIQNDPIGIVSLDKALNLAKSIGVDLVEISPNARPPVCQIMDYGKFLYKKSKSHKKQKKNQKNIQIKEIKFRPGTEESDYQVKVRNITKFLIEGHKVKITLRFRGREMAHQEIGVHLLHRIKNELKNLSTIEFFPSKIESRQMIMILGPKKNKIKN</sequence>
<dbReference type="GO" id="GO:0003743">
    <property type="term" value="F:translation initiation factor activity"/>
    <property type="evidence" value="ECO:0007669"/>
    <property type="project" value="UniProtKB-UniRule"/>
</dbReference>
<dbReference type="InterPro" id="IPR036788">
    <property type="entry name" value="T_IF-3_C_sf"/>
</dbReference>
<dbReference type="Pfam" id="PF05198">
    <property type="entry name" value="IF3_N"/>
    <property type="match status" value="1"/>
</dbReference>
<evidence type="ECO:0000256" key="4">
    <source>
        <dbReference type="HAMAP-Rule" id="MF_00080"/>
    </source>
</evidence>
<comment type="subunit">
    <text evidence="4">Monomer.</text>
</comment>
<dbReference type="GO" id="GO:0005829">
    <property type="term" value="C:cytosol"/>
    <property type="evidence" value="ECO:0007669"/>
    <property type="project" value="TreeGrafter"/>
</dbReference>
<feature type="domain" description="Translation initiation factor 3 N-terminal" evidence="7">
    <location>
        <begin position="9"/>
        <end position="78"/>
    </location>
</feature>
<dbReference type="InterPro" id="IPR036787">
    <property type="entry name" value="T_IF-3_N_sf"/>
</dbReference>
<dbReference type="InterPro" id="IPR001288">
    <property type="entry name" value="Translation_initiation_fac_3"/>
</dbReference>
<evidence type="ECO:0000313" key="9">
    <source>
        <dbReference type="Proteomes" id="UP000317544"/>
    </source>
</evidence>
<dbReference type="GO" id="GO:0016020">
    <property type="term" value="C:membrane"/>
    <property type="evidence" value="ECO:0007669"/>
    <property type="project" value="TreeGrafter"/>
</dbReference>
<keyword evidence="2 4" id="KW-0396">Initiation factor</keyword>
<dbReference type="PANTHER" id="PTHR10938">
    <property type="entry name" value="TRANSLATION INITIATION FACTOR IF-3"/>
    <property type="match status" value="1"/>
</dbReference>
<dbReference type="SUPFAM" id="SSF54364">
    <property type="entry name" value="Translation initiation factor IF3, N-terminal domain"/>
    <property type="match status" value="1"/>
</dbReference>
<dbReference type="SUPFAM" id="SSF55200">
    <property type="entry name" value="Translation initiation factor IF3, C-terminal domain"/>
    <property type="match status" value="1"/>
</dbReference>
<name>A0A455T9Y1_9GAMM</name>
<dbReference type="HAMAP" id="MF_00080">
    <property type="entry name" value="IF_3"/>
    <property type="match status" value="1"/>
</dbReference>
<keyword evidence="3 4" id="KW-0648">Protein biosynthesis</keyword>
<evidence type="ECO:0000259" key="7">
    <source>
        <dbReference type="Pfam" id="PF05198"/>
    </source>
</evidence>
<dbReference type="Proteomes" id="UP000317544">
    <property type="component" value="Chromosome"/>
</dbReference>
<dbReference type="FunFam" id="3.10.20.80:FF:000001">
    <property type="entry name" value="Translation initiation factor IF-3"/>
    <property type="match status" value="1"/>
</dbReference>